<accession>A0A7X9DK65</accession>
<reference evidence="3 4" key="1">
    <citation type="journal article" date="2020" name="Biotechnol. Biofuels">
        <title>New insights from the biogas microbiome by comprehensive genome-resolved metagenomics of nearly 1600 species originating from multiple anaerobic digesters.</title>
        <authorList>
            <person name="Campanaro S."/>
            <person name="Treu L."/>
            <person name="Rodriguez-R L.M."/>
            <person name="Kovalovszki A."/>
            <person name="Ziels R.M."/>
            <person name="Maus I."/>
            <person name="Zhu X."/>
            <person name="Kougias P.G."/>
            <person name="Basile A."/>
            <person name="Luo G."/>
            <person name="Schluter A."/>
            <person name="Konstantinidis K.T."/>
            <person name="Angelidaki I."/>
        </authorList>
    </citation>
    <scope>NUCLEOTIDE SEQUENCE [LARGE SCALE GENOMIC DNA]</scope>
    <source>
        <strain evidence="3">AS27yjCOA_165</strain>
    </source>
</reference>
<dbReference type="Proteomes" id="UP000526033">
    <property type="component" value="Unassembled WGS sequence"/>
</dbReference>
<dbReference type="GO" id="GO:0051536">
    <property type="term" value="F:iron-sulfur cluster binding"/>
    <property type="evidence" value="ECO:0007669"/>
    <property type="project" value="InterPro"/>
</dbReference>
<dbReference type="GO" id="GO:0016491">
    <property type="term" value="F:oxidoreductase activity"/>
    <property type="evidence" value="ECO:0007669"/>
    <property type="project" value="UniProtKB-KW"/>
</dbReference>
<organism evidence="3 4">
    <name type="scientific">candidate division WWE3 bacterium</name>
    <dbReference type="NCBI Taxonomy" id="2053526"/>
    <lineage>
        <taxon>Bacteria</taxon>
        <taxon>Katanobacteria</taxon>
    </lineage>
</organism>
<evidence type="ECO:0000313" key="4">
    <source>
        <dbReference type="Proteomes" id="UP000526033"/>
    </source>
</evidence>
<protein>
    <recommendedName>
        <fullName evidence="2">NADH:ubiquinone oxidoreductase-like 20kDa subunit domain-containing protein</fullName>
    </recommendedName>
</protein>
<evidence type="ECO:0000313" key="3">
    <source>
        <dbReference type="EMBL" id="NMB69738.1"/>
    </source>
</evidence>
<dbReference type="InterPro" id="IPR006137">
    <property type="entry name" value="NADH_UbQ_OxRdtase-like_20kDa"/>
</dbReference>
<dbReference type="EMBL" id="JAAZNL010000007">
    <property type="protein sequence ID" value="NMB69738.1"/>
    <property type="molecule type" value="Genomic_DNA"/>
</dbReference>
<dbReference type="InterPro" id="IPR051349">
    <property type="entry name" value="Hydrogenase_assoc-protein"/>
</dbReference>
<comment type="caution">
    <text evidence="3">The sequence shown here is derived from an EMBL/GenBank/DDBJ whole genome shotgun (WGS) entry which is preliminary data.</text>
</comment>
<evidence type="ECO:0000256" key="1">
    <source>
        <dbReference type="ARBA" id="ARBA00023002"/>
    </source>
</evidence>
<dbReference type="Gene3D" id="3.40.50.700">
    <property type="entry name" value="NADH:ubiquinone oxidoreductase-like, 20kDa subunit"/>
    <property type="match status" value="1"/>
</dbReference>
<dbReference type="InterPro" id="IPR037024">
    <property type="entry name" value="NiFe_Hase_small_N_sf"/>
</dbReference>
<keyword evidence="1" id="KW-0560">Oxidoreductase</keyword>
<dbReference type="Pfam" id="PF01058">
    <property type="entry name" value="Oxidored_q6"/>
    <property type="match status" value="1"/>
</dbReference>
<dbReference type="PANTHER" id="PTHR42845">
    <property type="entry name" value="COENZYME F420-REDUCING HYDROGENASE, GAMMA SUBUNIT"/>
    <property type="match status" value="1"/>
</dbReference>
<dbReference type="PANTHER" id="PTHR42845:SF1">
    <property type="entry name" value="HYDROGENASE SMALL SUBUNIT"/>
    <property type="match status" value="1"/>
</dbReference>
<name>A0A7X9DK65_UNCKA</name>
<sequence>MPNSLLPDNTEKITSLAAPKKMAIGWFSFTCCEDSTILFTELLNDHYDEWTKLVEFRHVKALKTNNTLEGLDVAFVEGAISSESQEKEVKEIRANAKYVVAIGACACTGLPSASRNEFTSENISQRIQWYFDNFDYSKNVRKLSDVITVDDKVEGCPMGVVAFIELLKKYLKIYNLI</sequence>
<dbReference type="SUPFAM" id="SSF56770">
    <property type="entry name" value="HydA/Nqo6-like"/>
    <property type="match status" value="1"/>
</dbReference>
<dbReference type="AlphaFoldDB" id="A0A7X9DK65"/>
<gene>
    <name evidence="3" type="ORF">GYA27_00850</name>
</gene>
<feature type="domain" description="NADH:ubiquinone oxidoreductase-like 20kDa subunit" evidence="2">
    <location>
        <begin position="37"/>
        <end position="169"/>
    </location>
</feature>
<evidence type="ECO:0000259" key="2">
    <source>
        <dbReference type="Pfam" id="PF01058"/>
    </source>
</evidence>
<proteinExistence type="predicted"/>